<dbReference type="VEuPathDB" id="FungiDB:FUN_011562"/>
<dbReference type="VEuPathDB" id="FungiDB:RhiirFUN_002834"/>
<dbReference type="VEuPathDB" id="FungiDB:RhiirA1_459578"/>
<feature type="compositionally biased region" description="Polar residues" evidence="1">
    <location>
        <begin position="8"/>
        <end position="21"/>
    </location>
</feature>
<accession>A0A2I1G066</accession>
<evidence type="ECO:0000313" key="2">
    <source>
        <dbReference type="EMBL" id="PKY40022.1"/>
    </source>
</evidence>
<comment type="caution">
    <text evidence="2">The sequence shown here is derived from an EMBL/GenBank/DDBJ whole genome shotgun (WGS) entry which is preliminary data.</text>
</comment>
<protein>
    <submittedName>
        <fullName evidence="2">Uncharacterized protein</fullName>
    </submittedName>
</protein>
<dbReference type="OrthoDB" id="2355457at2759"/>
<dbReference type="AlphaFoldDB" id="A0A2I1G066"/>
<keyword evidence="3" id="KW-1185">Reference proteome</keyword>
<dbReference type="Proteomes" id="UP000234323">
    <property type="component" value="Unassembled WGS sequence"/>
</dbReference>
<feature type="region of interest" description="Disordered" evidence="1">
    <location>
        <begin position="62"/>
        <end position="89"/>
    </location>
</feature>
<reference evidence="2 3" key="1">
    <citation type="submission" date="2015-10" db="EMBL/GenBank/DDBJ databases">
        <title>Genome analyses suggest a sexual origin of heterokaryosis in a supposedly ancient asexual fungus.</title>
        <authorList>
            <person name="Ropars J."/>
            <person name="Sedzielewska K."/>
            <person name="Noel J."/>
            <person name="Charron P."/>
            <person name="Farinelli L."/>
            <person name="Marton T."/>
            <person name="Kruger M."/>
            <person name="Pelin A."/>
            <person name="Brachmann A."/>
            <person name="Corradi N."/>
        </authorList>
    </citation>
    <scope>NUCLEOTIDE SEQUENCE [LARGE SCALE GENOMIC DNA]</scope>
    <source>
        <strain evidence="2 3">A4</strain>
    </source>
</reference>
<gene>
    <name evidence="2" type="ORF">RhiirA4_453320</name>
</gene>
<evidence type="ECO:0000256" key="1">
    <source>
        <dbReference type="SAM" id="MobiDB-lite"/>
    </source>
</evidence>
<organism evidence="2 3">
    <name type="scientific">Rhizophagus irregularis</name>
    <dbReference type="NCBI Taxonomy" id="588596"/>
    <lineage>
        <taxon>Eukaryota</taxon>
        <taxon>Fungi</taxon>
        <taxon>Fungi incertae sedis</taxon>
        <taxon>Mucoromycota</taxon>
        <taxon>Glomeromycotina</taxon>
        <taxon>Glomeromycetes</taxon>
        <taxon>Glomerales</taxon>
        <taxon>Glomeraceae</taxon>
        <taxon>Rhizophagus</taxon>
    </lineage>
</organism>
<sequence>MPPRKKQVSTSNKVTNATPRITRNKRKADAIKSGNIQDNSNEKEQVLTSKENFMNISQVQEISDNDDDSILINHDKDPESQQQNNSDDDLESALMSLLSKKNKNNDLKSALKSLLSKEKIKDHIQNNSTDQPKKDYFRLDLSSIEKEQQDPNFRSSSNSTKQPFNGYYDPIDLTVNNQVHLNKSENYQGIKRHYDDDSQKDNITWQRNKDYRFSPKISTVEPIASEYSASNKETIEVSSENVSDMCDEMKIMFLRSRNPGSAAVAAVAKILLPERGKNNQNIKFLKARGLEYMAQHRSHFNNDLSFYAEEYMKIKNISSPNEINEDEITSYISDAFFRDIFFTQFAIIRDDELFDDQTIFNSLKMFLKEAFTLHLKLEISRLNNPKIDNHYTLQQIKELDYLTSSLIIPNLTQKNAANQINFSTTTQNRRTRRSRR</sequence>
<proteinExistence type="predicted"/>
<feature type="region of interest" description="Disordered" evidence="1">
    <location>
        <begin position="1"/>
        <end position="45"/>
    </location>
</feature>
<dbReference type="EMBL" id="LLXI01000086">
    <property type="protein sequence ID" value="PKY40022.1"/>
    <property type="molecule type" value="Genomic_DNA"/>
</dbReference>
<evidence type="ECO:0000313" key="3">
    <source>
        <dbReference type="Proteomes" id="UP000234323"/>
    </source>
</evidence>
<name>A0A2I1G066_9GLOM</name>